<evidence type="ECO:0000313" key="1">
    <source>
        <dbReference type="EMBL" id="RDY06468.1"/>
    </source>
</evidence>
<proteinExistence type="predicted"/>
<accession>A0A371HUK9</accession>
<organism evidence="1 2">
    <name type="scientific">Mucuna pruriens</name>
    <name type="common">Velvet bean</name>
    <name type="synonym">Dolichos pruriens</name>
    <dbReference type="NCBI Taxonomy" id="157652"/>
    <lineage>
        <taxon>Eukaryota</taxon>
        <taxon>Viridiplantae</taxon>
        <taxon>Streptophyta</taxon>
        <taxon>Embryophyta</taxon>
        <taxon>Tracheophyta</taxon>
        <taxon>Spermatophyta</taxon>
        <taxon>Magnoliopsida</taxon>
        <taxon>eudicotyledons</taxon>
        <taxon>Gunneridae</taxon>
        <taxon>Pentapetalae</taxon>
        <taxon>rosids</taxon>
        <taxon>fabids</taxon>
        <taxon>Fabales</taxon>
        <taxon>Fabaceae</taxon>
        <taxon>Papilionoideae</taxon>
        <taxon>50 kb inversion clade</taxon>
        <taxon>NPAAA clade</taxon>
        <taxon>indigoferoid/millettioid clade</taxon>
        <taxon>Phaseoleae</taxon>
        <taxon>Mucuna</taxon>
    </lineage>
</organism>
<gene>
    <name evidence="1" type="ORF">CR513_09550</name>
</gene>
<protein>
    <submittedName>
        <fullName evidence="1">Uncharacterized protein</fullName>
    </submittedName>
</protein>
<keyword evidence="2" id="KW-1185">Reference proteome</keyword>
<dbReference type="AlphaFoldDB" id="A0A371HUK9"/>
<feature type="non-terminal residue" evidence="1">
    <location>
        <position position="1"/>
    </location>
</feature>
<sequence length="91" mass="10713">MEELYHYTSMDALVYQAIKGVPQHETEEKNVRYQVQLQHPKAVAQNASSTWRKMILREDRNLDNGSSKHELLEIRPTSTHPMMEIFSWLSI</sequence>
<dbReference type="EMBL" id="QJKJ01001683">
    <property type="protein sequence ID" value="RDY06468.1"/>
    <property type="molecule type" value="Genomic_DNA"/>
</dbReference>
<evidence type="ECO:0000313" key="2">
    <source>
        <dbReference type="Proteomes" id="UP000257109"/>
    </source>
</evidence>
<dbReference type="Proteomes" id="UP000257109">
    <property type="component" value="Unassembled WGS sequence"/>
</dbReference>
<comment type="caution">
    <text evidence="1">The sequence shown here is derived from an EMBL/GenBank/DDBJ whole genome shotgun (WGS) entry which is preliminary data.</text>
</comment>
<name>A0A371HUK9_MUCPR</name>
<reference evidence="1" key="1">
    <citation type="submission" date="2018-05" db="EMBL/GenBank/DDBJ databases">
        <title>Draft genome of Mucuna pruriens seed.</title>
        <authorList>
            <person name="Nnadi N.E."/>
            <person name="Vos R."/>
            <person name="Hasami M.H."/>
            <person name="Devisetty U.K."/>
            <person name="Aguiy J.C."/>
        </authorList>
    </citation>
    <scope>NUCLEOTIDE SEQUENCE [LARGE SCALE GENOMIC DNA]</scope>
    <source>
        <strain evidence="1">JCA_2017</strain>
    </source>
</reference>